<name>A0A8H3Z9W3_VENIN</name>
<evidence type="ECO:0000313" key="1">
    <source>
        <dbReference type="EMBL" id="KAE9988523.1"/>
    </source>
</evidence>
<accession>A0A8H3Z9W3</accession>
<gene>
    <name evidence="1" type="ORF">EG328_010562</name>
</gene>
<dbReference type="EMBL" id="WNWS01000007">
    <property type="protein sequence ID" value="KAE9988523.1"/>
    <property type="molecule type" value="Genomic_DNA"/>
</dbReference>
<proteinExistence type="predicted"/>
<comment type="caution">
    <text evidence="1">The sequence shown here is derived from an EMBL/GenBank/DDBJ whole genome shotgun (WGS) entry which is preliminary data.</text>
</comment>
<protein>
    <submittedName>
        <fullName evidence="1">Uncharacterized protein</fullName>
    </submittedName>
</protein>
<dbReference type="AlphaFoldDB" id="A0A8H3Z9W3"/>
<reference evidence="1 2" key="1">
    <citation type="submission" date="2018-12" db="EMBL/GenBank/DDBJ databases">
        <title>Venturia inaequalis Genome Resource.</title>
        <authorList>
            <person name="Lichtner F.J."/>
        </authorList>
    </citation>
    <scope>NUCLEOTIDE SEQUENCE [LARGE SCALE GENOMIC DNA]</scope>
    <source>
        <strain evidence="1 2">120213</strain>
    </source>
</reference>
<evidence type="ECO:0000313" key="2">
    <source>
        <dbReference type="Proteomes" id="UP000447873"/>
    </source>
</evidence>
<organism evidence="1 2">
    <name type="scientific">Venturia inaequalis</name>
    <name type="common">Apple scab fungus</name>
    <dbReference type="NCBI Taxonomy" id="5025"/>
    <lineage>
        <taxon>Eukaryota</taxon>
        <taxon>Fungi</taxon>
        <taxon>Dikarya</taxon>
        <taxon>Ascomycota</taxon>
        <taxon>Pezizomycotina</taxon>
        <taxon>Dothideomycetes</taxon>
        <taxon>Pleosporomycetidae</taxon>
        <taxon>Venturiales</taxon>
        <taxon>Venturiaceae</taxon>
        <taxon>Venturia</taxon>
    </lineage>
</organism>
<dbReference type="Proteomes" id="UP000447873">
    <property type="component" value="Unassembled WGS sequence"/>
</dbReference>
<sequence length="107" mass="11628">MTPISKPIATGSISSKTIASLQKELHTTKTELETVKTGLETSTKTDTKAIVTDGRRLVRLAVEYACDQTDYNANAGMKEMQSAIVESINTAVGKHGKFFKEMEAMAM</sequence>